<gene>
    <name evidence="2" type="ORF">AMJ44_01365</name>
</gene>
<protein>
    <recommendedName>
        <fullName evidence="1">PilZ domain-containing protein</fullName>
    </recommendedName>
</protein>
<accession>A0A0S7Y6V8</accession>
<reference evidence="2 3" key="1">
    <citation type="journal article" date="2015" name="Microbiome">
        <title>Genomic resolution of linkages in carbon, nitrogen, and sulfur cycling among widespread estuary sediment bacteria.</title>
        <authorList>
            <person name="Baker B.J."/>
            <person name="Lazar C.S."/>
            <person name="Teske A.P."/>
            <person name="Dick G.J."/>
        </authorList>
    </citation>
    <scope>NUCLEOTIDE SEQUENCE [LARGE SCALE GENOMIC DNA]</scope>
    <source>
        <strain evidence="2">DG_54_3</strain>
    </source>
</reference>
<evidence type="ECO:0000313" key="3">
    <source>
        <dbReference type="Proteomes" id="UP000051861"/>
    </source>
</evidence>
<evidence type="ECO:0000313" key="2">
    <source>
        <dbReference type="EMBL" id="KPJ69961.1"/>
    </source>
</evidence>
<dbReference type="InterPro" id="IPR009875">
    <property type="entry name" value="PilZ_domain"/>
</dbReference>
<dbReference type="Gene3D" id="2.40.10.220">
    <property type="entry name" value="predicted glycosyltransferase like domains"/>
    <property type="match status" value="1"/>
</dbReference>
<dbReference type="EMBL" id="LIZX01000010">
    <property type="protein sequence ID" value="KPJ69961.1"/>
    <property type="molecule type" value="Genomic_DNA"/>
</dbReference>
<comment type="caution">
    <text evidence="2">The sequence shown here is derived from an EMBL/GenBank/DDBJ whole genome shotgun (WGS) entry which is preliminary data.</text>
</comment>
<dbReference type="SUPFAM" id="SSF141371">
    <property type="entry name" value="PilZ domain-like"/>
    <property type="match status" value="1"/>
</dbReference>
<dbReference type="Pfam" id="PF07238">
    <property type="entry name" value="PilZ"/>
    <property type="match status" value="1"/>
</dbReference>
<evidence type="ECO:0000259" key="1">
    <source>
        <dbReference type="Pfam" id="PF07238"/>
    </source>
</evidence>
<dbReference type="Proteomes" id="UP000051861">
    <property type="component" value="Unassembled WGS sequence"/>
</dbReference>
<organism evidence="2 3">
    <name type="scientific">candidate division WOR-1 bacterium DG_54_3</name>
    <dbReference type="NCBI Taxonomy" id="1703775"/>
    <lineage>
        <taxon>Bacteria</taxon>
        <taxon>Bacillati</taxon>
        <taxon>Saganbacteria</taxon>
    </lineage>
</organism>
<name>A0A0S7Y6V8_UNCSA</name>
<feature type="domain" description="PilZ" evidence="1">
    <location>
        <begin position="3"/>
        <end position="112"/>
    </location>
</feature>
<sequence length="115" mass="13411">MDNRRQERRLKEEHKVTLVIISEDKNPIDDKTYYALTEDISTSGMKIMTEQLLQIGTLLRIELSLGGENKIIKLFGKVRWVEDLYDGELFTTGIAFTDNPPRKIMNLIEHVFKKD</sequence>
<dbReference type="GO" id="GO:0035438">
    <property type="term" value="F:cyclic-di-GMP binding"/>
    <property type="evidence" value="ECO:0007669"/>
    <property type="project" value="InterPro"/>
</dbReference>
<dbReference type="AlphaFoldDB" id="A0A0S7Y6V8"/>
<proteinExistence type="predicted"/>